<dbReference type="AlphaFoldDB" id="A0A0G0UC86"/>
<protein>
    <recommendedName>
        <fullName evidence="4">DUF4446 domain-containing protein</fullName>
    </recommendedName>
</protein>
<gene>
    <name evidence="2" type="ORF">UT84_C0057G0004</name>
</gene>
<evidence type="ECO:0008006" key="4">
    <source>
        <dbReference type="Google" id="ProtNLM"/>
    </source>
</evidence>
<accession>A0A0G0UC86</accession>
<proteinExistence type="predicted"/>
<reference evidence="2 3" key="1">
    <citation type="journal article" date="2015" name="Nature">
        <title>rRNA introns, odd ribosomes, and small enigmatic genomes across a large radiation of phyla.</title>
        <authorList>
            <person name="Brown C.T."/>
            <person name="Hug L.A."/>
            <person name="Thomas B.C."/>
            <person name="Sharon I."/>
            <person name="Castelle C.J."/>
            <person name="Singh A."/>
            <person name="Wilkins M.J."/>
            <person name="Williams K.H."/>
            <person name="Banfield J.F."/>
        </authorList>
    </citation>
    <scope>NUCLEOTIDE SEQUENCE [LARGE SCALE GENOMIC DNA]</scope>
</reference>
<evidence type="ECO:0000313" key="2">
    <source>
        <dbReference type="EMBL" id="KKR47742.1"/>
    </source>
</evidence>
<evidence type="ECO:0000256" key="1">
    <source>
        <dbReference type="SAM" id="Phobius"/>
    </source>
</evidence>
<keyword evidence="1" id="KW-1133">Transmembrane helix</keyword>
<keyword evidence="1" id="KW-0812">Transmembrane</keyword>
<dbReference type="EMBL" id="LBYI01000057">
    <property type="protein sequence ID" value="KKR47742.1"/>
    <property type="molecule type" value="Genomic_DNA"/>
</dbReference>
<name>A0A0G0UC86_9BACT</name>
<sequence length="165" mass="18849">MYQLAITDYLLIALSLWLAILSFFLVKTLSHYRKLTRGATNIDFATLIETIIKRSEVQEENIGKLTKELSDFKNKAQAFLQKFSLIRFNPFEDAGGDQSFVVTFMDAKNNGVVISSLHSRTGVRVYAKNVEDAIFISDLIRSIIHGVFTSLKRSNFNRNPIWQSH</sequence>
<keyword evidence="1" id="KW-0472">Membrane</keyword>
<dbReference type="Pfam" id="PF14584">
    <property type="entry name" value="DUF4446"/>
    <property type="match status" value="1"/>
</dbReference>
<feature type="transmembrane region" description="Helical" evidence="1">
    <location>
        <begin position="6"/>
        <end position="26"/>
    </location>
</feature>
<dbReference type="Proteomes" id="UP000034531">
    <property type="component" value="Unassembled WGS sequence"/>
</dbReference>
<evidence type="ECO:0000313" key="3">
    <source>
        <dbReference type="Proteomes" id="UP000034531"/>
    </source>
</evidence>
<dbReference type="InterPro" id="IPR027981">
    <property type="entry name" value="DUF4446"/>
</dbReference>
<organism evidence="2 3">
    <name type="scientific">Candidatus Curtissbacteria bacterium GW2011_GWA1_40_16</name>
    <dbReference type="NCBI Taxonomy" id="1618405"/>
    <lineage>
        <taxon>Bacteria</taxon>
        <taxon>Candidatus Curtissiibacteriota</taxon>
    </lineage>
</organism>
<comment type="caution">
    <text evidence="2">The sequence shown here is derived from an EMBL/GenBank/DDBJ whole genome shotgun (WGS) entry which is preliminary data.</text>
</comment>